<dbReference type="AlphaFoldDB" id="A0A6N8FWQ1"/>
<dbReference type="GO" id="GO:0016616">
    <property type="term" value="F:oxidoreductase activity, acting on the CH-OH group of donors, NAD or NADP as acceptor"/>
    <property type="evidence" value="ECO:0007669"/>
    <property type="project" value="TreeGrafter"/>
</dbReference>
<keyword evidence="5" id="KW-1185">Reference proteome</keyword>
<sequence length="252" mass="27402">MSRLQGKYALITGASQGLGLQLALQFAQEGAAGIAIVARGAELLEEARHLIQNAAPEMKVLAVTADVSQPQDIERIVATTLNEFQGRLDILINNASTIGSSPMPFLLDYPLEDFRNVLNTNLIAPFLLIKKVLPAMIENGGSIINVTSDAGVTGYPGWGAYGISKFGLEGLSQTWAAELEESNVRVNWVDPGNMNTAMHRAAEPDEDPTQWADPQEVTDIFIYLASDESKDFHGQRFEAQEDDFEKATHEAA</sequence>
<dbReference type="RefSeq" id="WP_105219449.1">
    <property type="nucleotide sequence ID" value="NZ_CAWNSU010000037.1"/>
</dbReference>
<dbReference type="SUPFAM" id="SSF51735">
    <property type="entry name" value="NAD(P)-binding Rossmann-fold domains"/>
    <property type="match status" value="1"/>
</dbReference>
<dbReference type="InterPro" id="IPR020904">
    <property type="entry name" value="Sc_DH/Rdtase_CS"/>
</dbReference>
<gene>
    <name evidence="4" type="ORF">BWI75_14790</name>
</gene>
<dbReference type="EMBL" id="NAPY01000023">
    <property type="protein sequence ID" value="MUL37558.1"/>
    <property type="molecule type" value="Genomic_DNA"/>
</dbReference>
<proteinExistence type="inferred from homology"/>
<evidence type="ECO:0000256" key="1">
    <source>
        <dbReference type="ARBA" id="ARBA00006484"/>
    </source>
</evidence>
<dbReference type="PRINTS" id="PR00081">
    <property type="entry name" value="GDHRDH"/>
</dbReference>
<evidence type="ECO:0000256" key="3">
    <source>
        <dbReference type="RuleBase" id="RU000363"/>
    </source>
</evidence>
<comment type="similarity">
    <text evidence="1 3">Belongs to the short-chain dehydrogenases/reductases (SDR) family.</text>
</comment>
<dbReference type="PRINTS" id="PR00080">
    <property type="entry name" value="SDRFAMILY"/>
</dbReference>
<dbReference type="Pfam" id="PF00106">
    <property type="entry name" value="adh_short"/>
    <property type="match status" value="1"/>
</dbReference>
<dbReference type="Gene3D" id="3.40.50.720">
    <property type="entry name" value="NAD(P)-binding Rossmann-like Domain"/>
    <property type="match status" value="1"/>
</dbReference>
<dbReference type="InterPro" id="IPR036291">
    <property type="entry name" value="NAD(P)-bd_dom_sf"/>
</dbReference>
<keyword evidence="2" id="KW-0560">Oxidoreductase</keyword>
<dbReference type="PANTHER" id="PTHR42760">
    <property type="entry name" value="SHORT-CHAIN DEHYDROGENASES/REDUCTASES FAMILY MEMBER"/>
    <property type="match status" value="1"/>
</dbReference>
<dbReference type="PANTHER" id="PTHR42760:SF37">
    <property type="entry name" value="CLAVALDEHYDE DEHYDROGENASE"/>
    <property type="match status" value="1"/>
</dbReference>
<dbReference type="PROSITE" id="PS00061">
    <property type="entry name" value="ADH_SHORT"/>
    <property type="match status" value="1"/>
</dbReference>
<reference evidence="4 5" key="1">
    <citation type="journal article" date="2019" name="Front. Microbiol.">
        <title>Genomic Features for Desiccation Tolerance and Sugar Biosynthesis in the Extremophile Gloeocapsopsis sp. UTEX B3054.</title>
        <authorList>
            <person name="Urrejola C."/>
            <person name="Alcorta J."/>
            <person name="Salas L."/>
            <person name="Vasquez M."/>
            <person name="Polz M.F."/>
            <person name="Vicuna R."/>
            <person name="Diez B."/>
        </authorList>
    </citation>
    <scope>NUCLEOTIDE SEQUENCE [LARGE SCALE GENOMIC DNA]</scope>
    <source>
        <strain evidence="4 5">1H9</strain>
    </source>
</reference>
<organism evidence="4 5">
    <name type="scientific">Gloeocapsopsis dulcis AAB1 = 1H9</name>
    <dbReference type="NCBI Taxonomy" id="1433147"/>
    <lineage>
        <taxon>Bacteria</taxon>
        <taxon>Bacillati</taxon>
        <taxon>Cyanobacteriota</taxon>
        <taxon>Cyanophyceae</taxon>
        <taxon>Oscillatoriophycideae</taxon>
        <taxon>Chroococcales</taxon>
        <taxon>Chroococcaceae</taxon>
        <taxon>Gloeocapsopsis</taxon>
        <taxon>Gloeocapsopsis dulcis</taxon>
    </lineage>
</organism>
<accession>A0A6N8FWQ1</accession>
<dbReference type="FunFam" id="3.40.50.720:FF:000084">
    <property type="entry name" value="Short-chain dehydrogenase reductase"/>
    <property type="match status" value="1"/>
</dbReference>
<comment type="caution">
    <text evidence="4">The sequence shown here is derived from an EMBL/GenBank/DDBJ whole genome shotgun (WGS) entry which is preliminary data.</text>
</comment>
<evidence type="ECO:0000313" key="5">
    <source>
        <dbReference type="Proteomes" id="UP000441797"/>
    </source>
</evidence>
<dbReference type="InterPro" id="IPR002347">
    <property type="entry name" value="SDR_fam"/>
</dbReference>
<evidence type="ECO:0000313" key="4">
    <source>
        <dbReference type="EMBL" id="MUL37558.1"/>
    </source>
</evidence>
<name>A0A6N8FWQ1_9CHRO</name>
<evidence type="ECO:0000256" key="2">
    <source>
        <dbReference type="ARBA" id="ARBA00023002"/>
    </source>
</evidence>
<protein>
    <submittedName>
        <fullName evidence="4">Dehydrogenase</fullName>
    </submittedName>
</protein>
<dbReference type="OrthoDB" id="9775296at2"/>
<dbReference type="CDD" id="cd05233">
    <property type="entry name" value="SDR_c"/>
    <property type="match status" value="1"/>
</dbReference>
<dbReference type="Proteomes" id="UP000441797">
    <property type="component" value="Unassembled WGS sequence"/>
</dbReference>